<comment type="subunit">
    <text evidence="4 15">Homodimer.</text>
</comment>
<organism evidence="19 20">
    <name type="scientific">Candidatus Avichristensenella intestinipullorum</name>
    <dbReference type="NCBI Taxonomy" id="2840693"/>
    <lineage>
        <taxon>Bacteria</taxon>
        <taxon>Bacillati</taxon>
        <taxon>Bacillota</taxon>
        <taxon>Clostridia</taxon>
        <taxon>Candidatus Avichristensenella</taxon>
    </lineage>
</organism>
<dbReference type="GO" id="GO:0046872">
    <property type="term" value="F:metal ion binding"/>
    <property type="evidence" value="ECO:0007669"/>
    <property type="project" value="UniProtKB-KW"/>
</dbReference>
<dbReference type="CDD" id="cd00593">
    <property type="entry name" value="RIBOc"/>
    <property type="match status" value="1"/>
</dbReference>
<evidence type="ECO:0000256" key="1">
    <source>
        <dbReference type="ARBA" id="ARBA00000109"/>
    </source>
</evidence>
<comment type="cofactor">
    <cofactor evidence="15">
        <name>Mg(2+)</name>
        <dbReference type="ChEBI" id="CHEBI:18420"/>
    </cofactor>
</comment>
<dbReference type="SMART" id="SM00358">
    <property type="entry name" value="DSRM"/>
    <property type="match status" value="1"/>
</dbReference>
<reference evidence="19" key="2">
    <citation type="journal article" date="2021" name="PeerJ">
        <title>Extensive microbial diversity within the chicken gut microbiome revealed by metagenomics and culture.</title>
        <authorList>
            <person name="Gilroy R."/>
            <person name="Ravi A."/>
            <person name="Getino M."/>
            <person name="Pursley I."/>
            <person name="Horton D.L."/>
            <person name="Alikhan N.F."/>
            <person name="Baker D."/>
            <person name="Gharbi K."/>
            <person name="Hall N."/>
            <person name="Watson M."/>
            <person name="Adriaenssens E.M."/>
            <person name="Foster-Nyarko E."/>
            <person name="Jarju S."/>
            <person name="Secka A."/>
            <person name="Antonio M."/>
            <person name="Oren A."/>
            <person name="Chaudhuri R.R."/>
            <person name="La Ragione R."/>
            <person name="Hildebrand F."/>
            <person name="Pallen M.J."/>
        </authorList>
    </citation>
    <scope>NUCLEOTIDE SEQUENCE</scope>
    <source>
        <strain evidence="19">ChiHile30-977</strain>
    </source>
</reference>
<evidence type="ECO:0000256" key="2">
    <source>
        <dbReference type="ARBA" id="ARBA00004496"/>
    </source>
</evidence>
<feature type="domain" description="RNase III" evidence="18">
    <location>
        <begin position="8"/>
        <end position="132"/>
    </location>
</feature>
<dbReference type="GO" id="GO:0019843">
    <property type="term" value="F:rRNA binding"/>
    <property type="evidence" value="ECO:0007669"/>
    <property type="project" value="UniProtKB-KW"/>
</dbReference>
<comment type="catalytic activity">
    <reaction evidence="1 15">
        <text>Endonucleolytic cleavage to 5'-phosphomonoester.</text>
        <dbReference type="EC" id="3.1.26.3"/>
    </reaction>
</comment>
<feature type="binding site" evidence="15">
    <location>
        <position position="118"/>
    </location>
    <ligand>
        <name>Mg(2+)</name>
        <dbReference type="ChEBI" id="CHEBI:18420"/>
    </ligand>
</feature>
<feature type="active site" evidence="15">
    <location>
        <position position="121"/>
    </location>
</feature>
<dbReference type="GO" id="GO:0005737">
    <property type="term" value="C:cytoplasm"/>
    <property type="evidence" value="ECO:0007669"/>
    <property type="project" value="UniProtKB-SubCell"/>
</dbReference>
<keyword evidence="11 15" id="KW-0255">Endonuclease</keyword>
<dbReference type="FunFam" id="3.30.160.20:FF:000003">
    <property type="entry name" value="Ribonuclease 3"/>
    <property type="match status" value="1"/>
</dbReference>
<evidence type="ECO:0000313" key="19">
    <source>
        <dbReference type="EMBL" id="HIQ63184.1"/>
    </source>
</evidence>
<keyword evidence="5 15" id="KW-0963">Cytoplasm</keyword>
<dbReference type="AlphaFoldDB" id="A0A9D1CJZ2"/>
<dbReference type="PROSITE" id="PS50142">
    <property type="entry name" value="RNASE_3_2"/>
    <property type="match status" value="1"/>
</dbReference>
<evidence type="ECO:0000256" key="16">
    <source>
        <dbReference type="SAM" id="MobiDB-lite"/>
    </source>
</evidence>
<dbReference type="Proteomes" id="UP000886819">
    <property type="component" value="Unassembled WGS sequence"/>
</dbReference>
<dbReference type="Gene3D" id="1.10.1520.10">
    <property type="entry name" value="Ribonuclease III domain"/>
    <property type="match status" value="1"/>
</dbReference>
<evidence type="ECO:0000256" key="5">
    <source>
        <dbReference type="ARBA" id="ARBA00022490"/>
    </source>
</evidence>
<evidence type="ECO:0000256" key="8">
    <source>
        <dbReference type="ARBA" id="ARBA00022694"/>
    </source>
</evidence>
<proteinExistence type="inferred from homology"/>
<feature type="binding site" evidence="15">
    <location>
        <position position="45"/>
    </location>
    <ligand>
        <name>Mg(2+)</name>
        <dbReference type="ChEBI" id="CHEBI:18420"/>
    </ligand>
</feature>
<keyword evidence="10 15" id="KW-0479">Metal-binding</keyword>
<dbReference type="CDD" id="cd10845">
    <property type="entry name" value="DSRM_RNAse_III_family"/>
    <property type="match status" value="1"/>
</dbReference>
<dbReference type="Pfam" id="PF14622">
    <property type="entry name" value="Ribonucleas_3_3"/>
    <property type="match status" value="1"/>
</dbReference>
<dbReference type="PANTHER" id="PTHR11207:SF0">
    <property type="entry name" value="RIBONUCLEASE 3"/>
    <property type="match status" value="1"/>
</dbReference>
<keyword evidence="14 15" id="KW-0694">RNA-binding</keyword>
<sequence>MTDAHARLVPLMDALGWRFKREALLALALTHPSAASGAEDNQRLEFLGDAVLQLCVSRALFARHPQMQEGQLTQLRAALVREESLACAARAFGVGAFLRLDHGEELSGGRDKPSVLADAMEAVLAAVYLDGGLEAAAAVCDRAFGDYEPRTATANYKSLLQEREQARGHSTPVYRVIGEEGPPHARAFEAEVSVDGRVLGTGRGPSKKQAEQAAARQALGENR</sequence>
<comment type="subcellular location">
    <subcellularLocation>
        <location evidence="2 15">Cytoplasm</location>
    </subcellularLocation>
</comment>
<evidence type="ECO:0000256" key="12">
    <source>
        <dbReference type="ARBA" id="ARBA00022801"/>
    </source>
</evidence>
<keyword evidence="6 15" id="KW-0698">rRNA processing</keyword>
<evidence type="ECO:0000256" key="4">
    <source>
        <dbReference type="ARBA" id="ARBA00011738"/>
    </source>
</evidence>
<dbReference type="InterPro" id="IPR014720">
    <property type="entry name" value="dsRBD_dom"/>
</dbReference>
<keyword evidence="12 15" id="KW-0378">Hydrolase</keyword>
<dbReference type="NCBIfam" id="TIGR02191">
    <property type="entry name" value="RNaseIII"/>
    <property type="match status" value="1"/>
</dbReference>
<name>A0A9D1CJZ2_9FIRM</name>
<dbReference type="EMBL" id="DVFI01000092">
    <property type="protein sequence ID" value="HIQ63184.1"/>
    <property type="molecule type" value="Genomic_DNA"/>
</dbReference>
<feature type="compositionally biased region" description="Low complexity" evidence="16">
    <location>
        <begin position="211"/>
        <end position="223"/>
    </location>
</feature>
<protein>
    <recommendedName>
        <fullName evidence="15">Ribonuclease 3</fullName>
        <ecNumber evidence="15">3.1.26.3</ecNumber>
    </recommendedName>
    <alternativeName>
        <fullName evidence="15">Ribonuclease III</fullName>
        <shortName evidence="15">RNase III</shortName>
    </alternativeName>
</protein>
<evidence type="ECO:0000256" key="7">
    <source>
        <dbReference type="ARBA" id="ARBA00022664"/>
    </source>
</evidence>
<dbReference type="InterPro" id="IPR011907">
    <property type="entry name" value="RNase_III"/>
</dbReference>
<evidence type="ECO:0000313" key="20">
    <source>
        <dbReference type="Proteomes" id="UP000886819"/>
    </source>
</evidence>
<keyword evidence="9 15" id="KW-0540">Nuclease</keyword>
<dbReference type="Gene3D" id="3.30.160.20">
    <property type="match status" value="1"/>
</dbReference>
<dbReference type="HAMAP" id="MF_00104">
    <property type="entry name" value="RNase_III"/>
    <property type="match status" value="1"/>
</dbReference>
<comment type="caution">
    <text evidence="19">The sequence shown here is derived from an EMBL/GenBank/DDBJ whole genome shotgun (WGS) entry which is preliminary data.</text>
</comment>
<dbReference type="EC" id="3.1.26.3" evidence="15"/>
<evidence type="ECO:0000256" key="10">
    <source>
        <dbReference type="ARBA" id="ARBA00022723"/>
    </source>
</evidence>
<dbReference type="GO" id="GO:0006397">
    <property type="term" value="P:mRNA processing"/>
    <property type="evidence" value="ECO:0007669"/>
    <property type="project" value="UniProtKB-UniRule"/>
</dbReference>
<dbReference type="PROSITE" id="PS50137">
    <property type="entry name" value="DS_RBD"/>
    <property type="match status" value="1"/>
</dbReference>
<dbReference type="InterPro" id="IPR036389">
    <property type="entry name" value="RNase_III_sf"/>
</dbReference>
<keyword evidence="13 15" id="KW-0460">Magnesium</keyword>
<keyword evidence="15" id="KW-0699">rRNA-binding</keyword>
<keyword evidence="8 15" id="KW-0819">tRNA processing</keyword>
<dbReference type="SMART" id="SM00535">
    <property type="entry name" value="RIBOc"/>
    <property type="match status" value="1"/>
</dbReference>
<dbReference type="PROSITE" id="PS00517">
    <property type="entry name" value="RNASE_3_1"/>
    <property type="match status" value="1"/>
</dbReference>
<keyword evidence="7 15" id="KW-0507">mRNA processing</keyword>
<evidence type="ECO:0000259" key="17">
    <source>
        <dbReference type="PROSITE" id="PS50137"/>
    </source>
</evidence>
<dbReference type="GO" id="GO:0042802">
    <property type="term" value="F:identical protein binding"/>
    <property type="evidence" value="ECO:0007669"/>
    <property type="project" value="UniProtKB-ARBA"/>
</dbReference>
<dbReference type="PANTHER" id="PTHR11207">
    <property type="entry name" value="RIBONUCLEASE III"/>
    <property type="match status" value="1"/>
</dbReference>
<dbReference type="Pfam" id="PF00035">
    <property type="entry name" value="dsrm"/>
    <property type="match status" value="1"/>
</dbReference>
<dbReference type="SUPFAM" id="SSF54768">
    <property type="entry name" value="dsRNA-binding domain-like"/>
    <property type="match status" value="1"/>
</dbReference>
<comment type="similarity">
    <text evidence="3">Belongs to the ribonuclease III family.</text>
</comment>
<feature type="active site" evidence="15">
    <location>
        <position position="49"/>
    </location>
</feature>
<evidence type="ECO:0000259" key="18">
    <source>
        <dbReference type="PROSITE" id="PS50142"/>
    </source>
</evidence>
<feature type="domain" description="DRBM" evidence="17">
    <location>
        <begin position="155"/>
        <end position="223"/>
    </location>
</feature>
<dbReference type="GO" id="GO:0010468">
    <property type="term" value="P:regulation of gene expression"/>
    <property type="evidence" value="ECO:0007669"/>
    <property type="project" value="TreeGrafter"/>
</dbReference>
<evidence type="ECO:0000256" key="9">
    <source>
        <dbReference type="ARBA" id="ARBA00022722"/>
    </source>
</evidence>
<evidence type="ECO:0000256" key="6">
    <source>
        <dbReference type="ARBA" id="ARBA00022552"/>
    </source>
</evidence>
<feature type="region of interest" description="Disordered" evidence="16">
    <location>
        <begin position="197"/>
        <end position="223"/>
    </location>
</feature>
<dbReference type="InterPro" id="IPR000999">
    <property type="entry name" value="RNase_III_dom"/>
</dbReference>
<dbReference type="FunFam" id="1.10.1520.10:FF:000001">
    <property type="entry name" value="Ribonuclease 3"/>
    <property type="match status" value="1"/>
</dbReference>
<feature type="binding site" evidence="15">
    <location>
        <position position="121"/>
    </location>
    <ligand>
        <name>Mg(2+)</name>
        <dbReference type="ChEBI" id="CHEBI:18420"/>
    </ligand>
</feature>
<dbReference type="SUPFAM" id="SSF69065">
    <property type="entry name" value="RNase III domain-like"/>
    <property type="match status" value="1"/>
</dbReference>
<comment type="function">
    <text evidence="15">Digests double-stranded RNA. Involved in the processing of primary rRNA transcript to yield the immediate precursors to the large and small rRNAs (23S and 16S). Processes some mRNAs, and tRNAs when they are encoded in the rRNA operon. Processes pre-crRNA and tracrRNA of type II CRISPR loci if present in the organism.</text>
</comment>
<reference evidence="19" key="1">
    <citation type="submission" date="2020-10" db="EMBL/GenBank/DDBJ databases">
        <authorList>
            <person name="Gilroy R."/>
        </authorList>
    </citation>
    <scope>NUCLEOTIDE SEQUENCE</scope>
    <source>
        <strain evidence="19">ChiHile30-977</strain>
    </source>
</reference>
<dbReference type="GO" id="GO:0008033">
    <property type="term" value="P:tRNA processing"/>
    <property type="evidence" value="ECO:0007669"/>
    <property type="project" value="UniProtKB-KW"/>
</dbReference>
<evidence type="ECO:0000256" key="11">
    <source>
        <dbReference type="ARBA" id="ARBA00022759"/>
    </source>
</evidence>
<dbReference type="GO" id="GO:0004525">
    <property type="term" value="F:ribonuclease III activity"/>
    <property type="evidence" value="ECO:0007669"/>
    <property type="project" value="UniProtKB-UniRule"/>
</dbReference>
<dbReference type="GO" id="GO:0006364">
    <property type="term" value="P:rRNA processing"/>
    <property type="evidence" value="ECO:0007669"/>
    <property type="project" value="UniProtKB-UniRule"/>
</dbReference>
<gene>
    <name evidence="15 19" type="primary">rnc</name>
    <name evidence="19" type="ORF">IAA66_06300</name>
</gene>
<accession>A0A9D1CJZ2</accession>
<evidence type="ECO:0000256" key="15">
    <source>
        <dbReference type="HAMAP-Rule" id="MF_00104"/>
    </source>
</evidence>
<dbReference type="GO" id="GO:0003725">
    <property type="term" value="F:double-stranded RNA binding"/>
    <property type="evidence" value="ECO:0007669"/>
    <property type="project" value="TreeGrafter"/>
</dbReference>
<evidence type="ECO:0000256" key="13">
    <source>
        <dbReference type="ARBA" id="ARBA00022842"/>
    </source>
</evidence>
<evidence type="ECO:0000256" key="14">
    <source>
        <dbReference type="ARBA" id="ARBA00022884"/>
    </source>
</evidence>
<evidence type="ECO:0000256" key="3">
    <source>
        <dbReference type="ARBA" id="ARBA00010183"/>
    </source>
</evidence>